<dbReference type="PANTHER" id="PTHR47576">
    <property type="entry name" value="BRCT DOMAIN DNA REPAIR PROTEIN-RELATED"/>
    <property type="match status" value="1"/>
</dbReference>
<feature type="domain" description="BRCT" evidence="1">
    <location>
        <begin position="53"/>
        <end position="145"/>
    </location>
</feature>
<dbReference type="Pfam" id="PF12738">
    <property type="entry name" value="PTCB-BRCT"/>
    <property type="match status" value="1"/>
</dbReference>
<dbReference type="InterPro" id="IPR001357">
    <property type="entry name" value="BRCT_dom"/>
</dbReference>
<evidence type="ECO:0000259" key="1">
    <source>
        <dbReference type="PROSITE" id="PS50172"/>
    </source>
</evidence>
<dbReference type="RefSeq" id="XP_008792857.1">
    <property type="nucleotide sequence ID" value="XM_008794635.4"/>
</dbReference>
<dbReference type="OrthoDB" id="251770at2759"/>
<evidence type="ECO:0000313" key="2">
    <source>
        <dbReference type="Proteomes" id="UP000228380"/>
    </source>
</evidence>
<accession>A0A8B7C6U2</accession>
<evidence type="ECO:0000313" key="3">
    <source>
        <dbReference type="RefSeq" id="XP_008792855.1"/>
    </source>
</evidence>
<reference evidence="2" key="1">
    <citation type="journal article" date="2019" name="Nat. Commun.">
        <title>Genome-wide association mapping of date palm fruit traits.</title>
        <authorList>
            <person name="Hazzouri K.M."/>
            <person name="Gros-Balthazard M."/>
            <person name="Flowers J.M."/>
            <person name="Copetti D."/>
            <person name="Lemansour A."/>
            <person name="Lebrun M."/>
            <person name="Masmoudi K."/>
            <person name="Ferrand S."/>
            <person name="Dhar M.I."/>
            <person name="Fresquez Z.A."/>
            <person name="Rosas U."/>
            <person name="Zhang J."/>
            <person name="Talag J."/>
            <person name="Lee S."/>
            <person name="Kudrna D."/>
            <person name="Powell R.F."/>
            <person name="Leitch I.J."/>
            <person name="Krueger R.R."/>
            <person name="Wing R.A."/>
            <person name="Amiri K.M.A."/>
            <person name="Purugganan M.D."/>
        </authorList>
    </citation>
    <scope>NUCLEOTIDE SEQUENCE [LARGE SCALE GENOMIC DNA]</scope>
    <source>
        <strain evidence="2">cv. Khalas</strain>
    </source>
</reference>
<dbReference type="KEGG" id="pda:103709336"/>
<sequence>MSGGRVEVVTSTGCSRFFVGSSTSIPSLNFLRPTEMMSPASSAPPESEPRVPSVVGPFTGLVICVTGLSKETRNQVMAATERLGGQYSASLHPQCTHLVVQSFGGRKFEHALKYGSKNGLLVVRLGWFVDSVRRNMRLNESLYSIKSVGESGLPLGEFNRLVELPGSEKSCLPAIAFGDERSSNTAGQPHLPSSVKELRAGGSVLSNDCIYIDSGVSYELKKKVVEAATREGAALLDHWFVGCHASHVVCEGPFVQRYIGHTNNLVTPLWVLKTAKEKCLQRLVHLSSDLARQVAIILENAQIAGEDTYGESGQLIALNSKRTDGKNKESLEERQKTVDFAKLDVRRRRCRRMQSCQIPIHPITPSSLLESICWSISEPVSSACIYTESSVVDDAGEPHTSVFFDARGDGRESEASFDNFSRPLRESEKREMIFKNHFLTILFPCDRFGELGPSSRTFFSEGGFTCVQVLEHIYNFYQENMSENEIAVAIHTDSRYADRLRSLYASKQSMEQGFVPFKRIDFLGSRRSFEALKRVSGENNNNVYELLIRA</sequence>
<dbReference type="SMART" id="SM00292">
    <property type="entry name" value="BRCT"/>
    <property type="match status" value="1"/>
</dbReference>
<protein>
    <submittedName>
        <fullName evidence="3 4">Uncharacterized protein LOC103709336 isoform X1</fullName>
    </submittedName>
</protein>
<dbReference type="AlphaFoldDB" id="A0A8B7C6U2"/>
<dbReference type="PROSITE" id="PS50172">
    <property type="entry name" value="BRCT"/>
    <property type="match status" value="1"/>
</dbReference>
<dbReference type="InterPro" id="IPR046522">
    <property type="entry name" value="DUF6699"/>
</dbReference>
<dbReference type="SUPFAM" id="SSF52113">
    <property type="entry name" value="BRCT domain"/>
    <property type="match status" value="1"/>
</dbReference>
<reference evidence="3 4" key="2">
    <citation type="submission" date="2025-04" db="UniProtKB">
        <authorList>
            <consortium name="RefSeq"/>
        </authorList>
    </citation>
    <scope>IDENTIFICATION</scope>
    <source>
        <tissue evidence="3 4">Young leaves</tissue>
    </source>
</reference>
<dbReference type="Pfam" id="PF20415">
    <property type="entry name" value="DUF6699"/>
    <property type="match status" value="1"/>
</dbReference>
<dbReference type="CDD" id="cd17731">
    <property type="entry name" value="BRCT_TopBP1_rpt2_like"/>
    <property type="match status" value="1"/>
</dbReference>
<dbReference type="InterPro" id="IPR059215">
    <property type="entry name" value="BRCT2_TopBP1-like"/>
</dbReference>
<dbReference type="PANTHER" id="PTHR47576:SF2">
    <property type="entry name" value="BRCT DOMAIN DNA REPAIR PROTEIN-RELATED"/>
    <property type="match status" value="1"/>
</dbReference>
<gene>
    <name evidence="3 4" type="primary">LOC103709336</name>
</gene>
<evidence type="ECO:0000313" key="4">
    <source>
        <dbReference type="RefSeq" id="XP_008792857.1"/>
    </source>
</evidence>
<dbReference type="GeneID" id="103709336"/>
<dbReference type="Gene3D" id="3.40.50.10190">
    <property type="entry name" value="BRCT domain"/>
    <property type="match status" value="1"/>
</dbReference>
<dbReference type="RefSeq" id="XP_008792855.1">
    <property type="nucleotide sequence ID" value="XM_008794633.4"/>
</dbReference>
<name>A0A8B7C6U2_PHODC</name>
<organism evidence="2 4">
    <name type="scientific">Phoenix dactylifera</name>
    <name type="common">Date palm</name>
    <dbReference type="NCBI Taxonomy" id="42345"/>
    <lineage>
        <taxon>Eukaryota</taxon>
        <taxon>Viridiplantae</taxon>
        <taxon>Streptophyta</taxon>
        <taxon>Embryophyta</taxon>
        <taxon>Tracheophyta</taxon>
        <taxon>Spermatophyta</taxon>
        <taxon>Magnoliopsida</taxon>
        <taxon>Liliopsida</taxon>
        <taxon>Arecaceae</taxon>
        <taxon>Coryphoideae</taxon>
        <taxon>Phoeniceae</taxon>
        <taxon>Phoenix</taxon>
    </lineage>
</organism>
<dbReference type="InterPro" id="IPR036420">
    <property type="entry name" value="BRCT_dom_sf"/>
</dbReference>
<dbReference type="Proteomes" id="UP000228380">
    <property type="component" value="Chromosome 8"/>
</dbReference>
<proteinExistence type="predicted"/>
<keyword evidence="2" id="KW-1185">Reference proteome</keyword>